<name>A0A2P2PY51_RHIMU</name>
<dbReference type="EMBL" id="GGEC01079187">
    <property type="protein sequence ID" value="MBX59671.1"/>
    <property type="molecule type" value="Transcribed_RNA"/>
</dbReference>
<organism evidence="1">
    <name type="scientific">Rhizophora mucronata</name>
    <name type="common">Asiatic mangrove</name>
    <dbReference type="NCBI Taxonomy" id="61149"/>
    <lineage>
        <taxon>Eukaryota</taxon>
        <taxon>Viridiplantae</taxon>
        <taxon>Streptophyta</taxon>
        <taxon>Embryophyta</taxon>
        <taxon>Tracheophyta</taxon>
        <taxon>Spermatophyta</taxon>
        <taxon>Magnoliopsida</taxon>
        <taxon>eudicotyledons</taxon>
        <taxon>Gunneridae</taxon>
        <taxon>Pentapetalae</taxon>
        <taxon>rosids</taxon>
        <taxon>fabids</taxon>
        <taxon>Malpighiales</taxon>
        <taxon>Rhizophoraceae</taxon>
        <taxon>Rhizophora</taxon>
    </lineage>
</organism>
<protein>
    <submittedName>
        <fullName evidence="1">Uncharacterized protein</fullName>
    </submittedName>
</protein>
<evidence type="ECO:0000313" key="1">
    <source>
        <dbReference type="EMBL" id="MBX59671.1"/>
    </source>
</evidence>
<proteinExistence type="predicted"/>
<accession>A0A2P2PY51</accession>
<dbReference type="AlphaFoldDB" id="A0A2P2PY51"/>
<reference evidence="1" key="1">
    <citation type="submission" date="2018-02" db="EMBL/GenBank/DDBJ databases">
        <title>Rhizophora mucronata_Transcriptome.</title>
        <authorList>
            <person name="Meera S.P."/>
            <person name="Sreeshan A."/>
            <person name="Augustine A."/>
        </authorList>
    </citation>
    <scope>NUCLEOTIDE SEQUENCE</scope>
    <source>
        <tissue evidence="1">Leaf</tissue>
    </source>
</reference>
<sequence>MWLTNLTASNTNHLQASGQFVFMID</sequence>